<proteinExistence type="predicted"/>
<accession>I8TDI2</accession>
<keyword evidence="2" id="KW-1185">Reference proteome</keyword>
<reference evidence="1 2" key="1">
    <citation type="journal article" date="2012" name="J. Bacteriol.">
        <title>Genome Sequence of n-Alkane-Degrading Hydrocarboniphaga effusa Strain AP103T (ATCC BAA-332T).</title>
        <authorList>
            <person name="Chang H.K."/>
            <person name="Zylstra G.J."/>
            <person name="Chae J.C."/>
        </authorList>
    </citation>
    <scope>NUCLEOTIDE SEQUENCE [LARGE SCALE GENOMIC DNA]</scope>
    <source>
        <strain evidence="1 2">AP103</strain>
    </source>
</reference>
<dbReference type="RefSeq" id="WP_007185100.1">
    <property type="nucleotide sequence ID" value="NZ_AKGD01000001.1"/>
</dbReference>
<sequence>MKRSGGLHEDDDVARALEWLYETCGDRSQDVKTRVQKAQDTYIRHVGNPNERGGDITLDTLGADLVASYLAQADALINNAAAYDLGLGTHVVPFIKQLGENLDKVKSIAGASDRAARMLLSNGSDPSGGFFELVTALRYVQDGYQVEFVPERRGISKTADFQITRAGATQHVECKRLRSGPYEAKEKSEQRRIFDRLAEFVERDRLSLHIDVTYTKELHEIPDGYLASWAEKAITSRLALTGGYPWKDEIGFGTVKPANIRAVQKDIRDFYHLLFGSKLARLLIGHEVQEPYSMAGVFIPSHHDPRYISEAHAGTVVTWRCVAETSMTNKSRHIKSHLSEIEKQLLEVGEGVGHIGMDADGDIDISDLRRAKNYQAVAEFQSRVKINALYLHYFVCRITETKSWMIDETVDYFSVTGHLPLTGSGRIFTGGEELLGELPAWHQKPPPLPGPRKR</sequence>
<dbReference type="OrthoDB" id="7462971at2"/>
<name>I8TDI2_9GAMM</name>
<protein>
    <submittedName>
        <fullName evidence="1">Uncharacterized protein</fullName>
    </submittedName>
</protein>
<evidence type="ECO:0000313" key="1">
    <source>
        <dbReference type="EMBL" id="EIT72020.1"/>
    </source>
</evidence>
<dbReference type="AlphaFoldDB" id="I8TDI2"/>
<dbReference type="EMBL" id="AKGD01000001">
    <property type="protein sequence ID" value="EIT72020.1"/>
    <property type="molecule type" value="Genomic_DNA"/>
</dbReference>
<dbReference type="Proteomes" id="UP000003704">
    <property type="component" value="Unassembled WGS sequence"/>
</dbReference>
<evidence type="ECO:0000313" key="2">
    <source>
        <dbReference type="Proteomes" id="UP000003704"/>
    </source>
</evidence>
<organism evidence="1 2">
    <name type="scientific">Hydrocarboniphaga effusa AP103</name>
    <dbReference type="NCBI Taxonomy" id="1172194"/>
    <lineage>
        <taxon>Bacteria</taxon>
        <taxon>Pseudomonadati</taxon>
        <taxon>Pseudomonadota</taxon>
        <taxon>Gammaproteobacteria</taxon>
        <taxon>Nevskiales</taxon>
        <taxon>Nevskiaceae</taxon>
        <taxon>Hydrocarboniphaga</taxon>
    </lineage>
</organism>
<gene>
    <name evidence="1" type="ORF">WQQ_21570</name>
</gene>
<comment type="caution">
    <text evidence="1">The sequence shown here is derived from an EMBL/GenBank/DDBJ whole genome shotgun (WGS) entry which is preliminary data.</text>
</comment>